<reference evidence="2 3" key="1">
    <citation type="submission" date="2019-02" db="EMBL/GenBank/DDBJ databases">
        <title>Deep-cultivation of Planctomycetes and their phenomic and genomic characterization uncovers novel biology.</title>
        <authorList>
            <person name="Wiegand S."/>
            <person name="Jogler M."/>
            <person name="Boedeker C."/>
            <person name="Pinto D."/>
            <person name="Vollmers J."/>
            <person name="Rivas-Marin E."/>
            <person name="Kohn T."/>
            <person name="Peeters S.H."/>
            <person name="Heuer A."/>
            <person name="Rast P."/>
            <person name="Oberbeckmann S."/>
            <person name="Bunk B."/>
            <person name="Jeske O."/>
            <person name="Meyerdierks A."/>
            <person name="Storesund J.E."/>
            <person name="Kallscheuer N."/>
            <person name="Luecker S."/>
            <person name="Lage O.M."/>
            <person name="Pohl T."/>
            <person name="Merkel B.J."/>
            <person name="Hornburger P."/>
            <person name="Mueller R.-W."/>
            <person name="Bruemmer F."/>
            <person name="Labrenz M."/>
            <person name="Spormann A.M."/>
            <person name="Op Den Camp H."/>
            <person name="Overmann J."/>
            <person name="Amann R."/>
            <person name="Jetten M.S.M."/>
            <person name="Mascher T."/>
            <person name="Medema M.H."/>
            <person name="Devos D.P."/>
            <person name="Kaster A.-K."/>
            <person name="Ovreas L."/>
            <person name="Rohde M."/>
            <person name="Galperin M.Y."/>
            <person name="Jogler C."/>
        </authorList>
    </citation>
    <scope>NUCLEOTIDE SEQUENCE [LARGE SCALE GENOMIC DNA]</scope>
    <source>
        <strain evidence="2 3">KOR34</strain>
    </source>
</reference>
<dbReference type="Gene3D" id="3.40.50.300">
    <property type="entry name" value="P-loop containing nucleotide triphosphate hydrolases"/>
    <property type="match status" value="1"/>
</dbReference>
<dbReference type="OrthoDB" id="9826580at2"/>
<evidence type="ECO:0000313" key="3">
    <source>
        <dbReference type="Proteomes" id="UP000316714"/>
    </source>
</evidence>
<dbReference type="AlphaFoldDB" id="A0A5C5UXF3"/>
<dbReference type="Proteomes" id="UP000316714">
    <property type="component" value="Unassembled WGS sequence"/>
</dbReference>
<proteinExistence type="predicted"/>
<keyword evidence="3" id="KW-1185">Reference proteome</keyword>
<dbReference type="SUPFAM" id="SSF52540">
    <property type="entry name" value="P-loop containing nucleoside triphosphate hydrolases"/>
    <property type="match status" value="1"/>
</dbReference>
<evidence type="ECO:0008006" key="4">
    <source>
        <dbReference type="Google" id="ProtNLM"/>
    </source>
</evidence>
<feature type="region of interest" description="Disordered" evidence="1">
    <location>
        <begin position="18"/>
        <end position="52"/>
    </location>
</feature>
<accession>A0A5C5UXF3</accession>
<dbReference type="EMBL" id="SIHJ01000005">
    <property type="protein sequence ID" value="TWT30323.1"/>
    <property type="molecule type" value="Genomic_DNA"/>
</dbReference>
<gene>
    <name evidence="2" type="ORF">KOR34_48810</name>
</gene>
<dbReference type="RefSeq" id="WP_146568682.1">
    <property type="nucleotide sequence ID" value="NZ_SIHJ01000005.1"/>
</dbReference>
<sequence length="284" mass="29094">MSYTDQAFIKAYRTDTQADLASAPVPRPTSHSHESHHHGPHANFAKSSGKRPLSEAIAHERAAEPAPREPLTTAAEIAGVSLASFAAPEIATQLAELCGEEYRRMLSYAARSGGVIGLLGAGRGVGCTTTTLAAGLAIAAGGHAPAALIDAAPGERGLANSLGVTHCRSIARCLESGGAAADALIYAEEQNISLGVAFDEQTIDEGRVNGALRALTANHAAVLVDLGCDIESIATQPARGADSLRLDAVVLVRRAGAGEADVMFARRVLTAAGQTVIGVVESFA</sequence>
<comment type="caution">
    <text evidence="2">The sequence shown here is derived from an EMBL/GenBank/DDBJ whole genome shotgun (WGS) entry which is preliminary data.</text>
</comment>
<organism evidence="2 3">
    <name type="scientific">Posidoniimonas corsicana</name>
    <dbReference type="NCBI Taxonomy" id="1938618"/>
    <lineage>
        <taxon>Bacteria</taxon>
        <taxon>Pseudomonadati</taxon>
        <taxon>Planctomycetota</taxon>
        <taxon>Planctomycetia</taxon>
        <taxon>Pirellulales</taxon>
        <taxon>Lacipirellulaceae</taxon>
        <taxon>Posidoniimonas</taxon>
    </lineage>
</organism>
<name>A0A5C5UXF3_9BACT</name>
<protein>
    <recommendedName>
        <fullName evidence="4">CobQ/CobB/MinD/ParA nucleotide binding domain protein</fullName>
    </recommendedName>
</protein>
<dbReference type="InterPro" id="IPR027417">
    <property type="entry name" value="P-loop_NTPase"/>
</dbReference>
<evidence type="ECO:0000313" key="2">
    <source>
        <dbReference type="EMBL" id="TWT30323.1"/>
    </source>
</evidence>
<evidence type="ECO:0000256" key="1">
    <source>
        <dbReference type="SAM" id="MobiDB-lite"/>
    </source>
</evidence>